<sequence length="142" mass="14423">MKCVKIVAVTVMIGLCALVGSGLATAEPPPPPQIDLTQPLMTPTDDGNSQVATALFPENDPKQTSFDDMTREIDIGWNNGGMAGAAIGAYAGMAIGCVSIFPNFIAGCIIGNVVGTVVGAVVGIGYGNPDAQPAVEQFLSTP</sequence>
<dbReference type="Proteomes" id="UP000183263">
    <property type="component" value="Unassembled WGS sequence"/>
</dbReference>
<dbReference type="RefSeq" id="WP_072737291.1">
    <property type="nucleotide sequence ID" value="NZ_CP048814.1"/>
</dbReference>
<keyword evidence="4" id="KW-1185">Reference proteome</keyword>
<evidence type="ECO:0000313" key="4">
    <source>
        <dbReference type="Proteomes" id="UP000183263"/>
    </source>
</evidence>
<feature type="chain" id="PRO_5043926787" description="Glycine zipper family protein" evidence="2">
    <location>
        <begin position="27"/>
        <end position="142"/>
    </location>
</feature>
<proteinExistence type="predicted"/>
<evidence type="ECO:0000313" key="3">
    <source>
        <dbReference type="EMBL" id="SDH93281.1"/>
    </source>
</evidence>
<gene>
    <name evidence="3" type="ORF">SAMN05444695_10486</name>
</gene>
<reference evidence="3 4" key="1">
    <citation type="submission" date="2016-10" db="EMBL/GenBank/DDBJ databases">
        <authorList>
            <person name="de Groot N.N."/>
        </authorList>
    </citation>
    <scope>NUCLEOTIDE SEQUENCE [LARGE SCALE GENOMIC DNA]</scope>
    <source>
        <strain evidence="3 4">DSM 44892</strain>
    </source>
</reference>
<feature type="signal peptide" evidence="2">
    <location>
        <begin position="1"/>
        <end position="26"/>
    </location>
</feature>
<evidence type="ECO:0000256" key="1">
    <source>
        <dbReference type="SAM" id="MobiDB-lite"/>
    </source>
</evidence>
<keyword evidence="2" id="KW-0732">Signal</keyword>
<protein>
    <recommendedName>
        <fullName evidence="5">Glycine zipper family protein</fullName>
    </recommendedName>
</protein>
<dbReference type="OrthoDB" id="4471483at2"/>
<feature type="region of interest" description="Disordered" evidence="1">
    <location>
        <begin position="29"/>
        <end position="51"/>
    </location>
</feature>
<evidence type="ECO:0008006" key="5">
    <source>
        <dbReference type="Google" id="ProtNLM"/>
    </source>
</evidence>
<organism evidence="3 4">
    <name type="scientific">Rhodococcus triatomae</name>
    <dbReference type="NCBI Taxonomy" id="300028"/>
    <lineage>
        <taxon>Bacteria</taxon>
        <taxon>Bacillati</taxon>
        <taxon>Actinomycetota</taxon>
        <taxon>Actinomycetes</taxon>
        <taxon>Mycobacteriales</taxon>
        <taxon>Nocardiaceae</taxon>
        <taxon>Rhodococcus</taxon>
    </lineage>
</organism>
<dbReference type="EMBL" id="FNDN01000004">
    <property type="protein sequence ID" value="SDH93281.1"/>
    <property type="molecule type" value="Genomic_DNA"/>
</dbReference>
<dbReference type="AlphaFoldDB" id="A0A1G8GG10"/>
<evidence type="ECO:0000256" key="2">
    <source>
        <dbReference type="SAM" id="SignalP"/>
    </source>
</evidence>
<accession>A0A1G8GG10</accession>
<feature type="compositionally biased region" description="Polar residues" evidence="1">
    <location>
        <begin position="35"/>
        <end position="51"/>
    </location>
</feature>
<name>A0A1G8GG10_9NOCA</name>